<name>A0A562D8P9_RHORH</name>
<organism evidence="2 3">
    <name type="scientific">Rhodococcus rhodochrous J45</name>
    <dbReference type="NCBI Taxonomy" id="935266"/>
    <lineage>
        <taxon>Bacteria</taxon>
        <taxon>Bacillati</taxon>
        <taxon>Actinomycetota</taxon>
        <taxon>Actinomycetes</taxon>
        <taxon>Mycobacteriales</taxon>
        <taxon>Nocardiaceae</taxon>
        <taxon>Rhodococcus</taxon>
    </lineage>
</organism>
<dbReference type="Proteomes" id="UP000317573">
    <property type="component" value="Unassembled WGS sequence"/>
</dbReference>
<evidence type="ECO:0000313" key="2">
    <source>
        <dbReference type="EMBL" id="TWH05924.1"/>
    </source>
</evidence>
<feature type="non-terminal residue" evidence="2">
    <location>
        <position position="21"/>
    </location>
</feature>
<comment type="caution">
    <text evidence="2">The sequence shown here is derived from an EMBL/GenBank/DDBJ whole genome shotgun (WGS) entry which is preliminary data.</text>
</comment>
<dbReference type="EMBL" id="VLJT01000079">
    <property type="protein sequence ID" value="TWH05924.1"/>
    <property type="molecule type" value="Genomic_DNA"/>
</dbReference>
<sequence>MTETLEPMADEVNQLELAQQL</sequence>
<evidence type="ECO:0000256" key="1">
    <source>
        <dbReference type="SAM" id="MobiDB-lite"/>
    </source>
</evidence>
<reference evidence="2 3" key="1">
    <citation type="submission" date="2019-07" db="EMBL/GenBank/DDBJ databases">
        <title>Genome sequencing of lignin-degrading bacterial isolates.</title>
        <authorList>
            <person name="Gladden J."/>
        </authorList>
    </citation>
    <scope>NUCLEOTIDE SEQUENCE [LARGE SCALE GENOMIC DNA]</scope>
    <source>
        <strain evidence="2 3">J45</strain>
    </source>
</reference>
<gene>
    <name evidence="2" type="ORF">L618_007600000010</name>
</gene>
<proteinExistence type="predicted"/>
<feature type="region of interest" description="Disordered" evidence="1">
    <location>
        <begin position="1"/>
        <end position="21"/>
    </location>
</feature>
<protein>
    <submittedName>
        <fullName evidence="2">Uncharacterized protein</fullName>
    </submittedName>
</protein>
<evidence type="ECO:0000313" key="3">
    <source>
        <dbReference type="Proteomes" id="UP000317573"/>
    </source>
</evidence>
<dbReference type="AlphaFoldDB" id="A0A562D8P9"/>
<accession>A0A562D8P9</accession>